<feature type="compositionally biased region" description="Pro residues" evidence="5">
    <location>
        <begin position="32"/>
        <end position="46"/>
    </location>
</feature>
<keyword evidence="4" id="KW-0106">Calcium</keyword>
<feature type="region of interest" description="Disordered" evidence="5">
    <location>
        <begin position="1"/>
        <end position="69"/>
    </location>
</feature>
<dbReference type="EMBL" id="LSYS01003169">
    <property type="protein sequence ID" value="OPJ83335.1"/>
    <property type="molecule type" value="Genomic_DNA"/>
</dbReference>
<dbReference type="InterPro" id="IPR018247">
    <property type="entry name" value="EF_Hand_1_Ca_BS"/>
</dbReference>
<feature type="compositionally biased region" description="Low complexity" evidence="5">
    <location>
        <begin position="8"/>
        <end position="22"/>
    </location>
</feature>
<dbReference type="STRING" id="372326.A0A1V4KG10"/>
<keyword evidence="8" id="KW-1185">Reference proteome</keyword>
<comment type="caution">
    <text evidence="7">The sequence shown here is derived from an EMBL/GenBank/DDBJ whole genome shotgun (WGS) entry which is preliminary data.</text>
</comment>
<dbReference type="FunFam" id="1.10.238.10:FF:000010">
    <property type="entry name" value="Myosin regulatory light chain 2, atrial isoform"/>
    <property type="match status" value="1"/>
</dbReference>
<dbReference type="PROSITE" id="PS50222">
    <property type="entry name" value="EF_HAND_2"/>
    <property type="match status" value="4"/>
</dbReference>
<dbReference type="SMART" id="SM00054">
    <property type="entry name" value="EFh"/>
    <property type="match status" value="4"/>
</dbReference>
<proteinExistence type="predicted"/>
<organism evidence="7 8">
    <name type="scientific">Patagioenas fasciata monilis</name>
    <dbReference type="NCBI Taxonomy" id="372326"/>
    <lineage>
        <taxon>Eukaryota</taxon>
        <taxon>Metazoa</taxon>
        <taxon>Chordata</taxon>
        <taxon>Craniata</taxon>
        <taxon>Vertebrata</taxon>
        <taxon>Euteleostomi</taxon>
        <taxon>Archelosauria</taxon>
        <taxon>Archosauria</taxon>
        <taxon>Dinosauria</taxon>
        <taxon>Saurischia</taxon>
        <taxon>Theropoda</taxon>
        <taxon>Coelurosauria</taxon>
        <taxon>Aves</taxon>
        <taxon>Neognathae</taxon>
        <taxon>Neoaves</taxon>
        <taxon>Columbimorphae</taxon>
        <taxon>Columbiformes</taxon>
        <taxon>Columbidae</taxon>
        <taxon>Patagioenas</taxon>
    </lineage>
</organism>
<evidence type="ECO:0000259" key="6">
    <source>
        <dbReference type="PROSITE" id="PS50222"/>
    </source>
</evidence>
<evidence type="ECO:0000256" key="5">
    <source>
        <dbReference type="SAM" id="MobiDB-lite"/>
    </source>
</evidence>
<dbReference type="CDD" id="cd00051">
    <property type="entry name" value="EFh"/>
    <property type="match status" value="2"/>
</dbReference>
<dbReference type="Proteomes" id="UP000190648">
    <property type="component" value="Unassembled WGS sequence"/>
</dbReference>
<comment type="subunit">
    <text evidence="1">Myosin is a hexamer of 2 heavy chains and 4 light chains.</text>
</comment>
<evidence type="ECO:0000256" key="2">
    <source>
        <dbReference type="ARBA" id="ARBA00022723"/>
    </source>
</evidence>
<dbReference type="AlphaFoldDB" id="A0A1V4KG10"/>
<evidence type="ECO:0000256" key="3">
    <source>
        <dbReference type="ARBA" id="ARBA00022737"/>
    </source>
</evidence>
<name>A0A1V4KG10_PATFA</name>
<feature type="domain" description="EF-hand" evidence="6">
    <location>
        <begin position="78"/>
        <end position="113"/>
    </location>
</feature>
<evidence type="ECO:0000256" key="4">
    <source>
        <dbReference type="ARBA" id="ARBA00022837"/>
    </source>
</evidence>
<feature type="domain" description="EF-hand" evidence="6">
    <location>
        <begin position="247"/>
        <end position="282"/>
    </location>
</feature>
<evidence type="ECO:0000313" key="7">
    <source>
        <dbReference type="EMBL" id="OPJ83335.1"/>
    </source>
</evidence>
<dbReference type="FunFam" id="1.10.238.10:FF:000007">
    <property type="entry name" value="Putative myosin regulatory light chain sqh"/>
    <property type="match status" value="2"/>
</dbReference>
<dbReference type="PANTHER" id="PTHR23049">
    <property type="entry name" value="MYOSIN REGULATORY LIGHT CHAIN 2"/>
    <property type="match status" value="1"/>
</dbReference>
<dbReference type="PROSITE" id="PS00018">
    <property type="entry name" value="EF_HAND_1"/>
    <property type="match status" value="2"/>
</dbReference>
<dbReference type="Pfam" id="PF13499">
    <property type="entry name" value="EF-hand_7"/>
    <property type="match status" value="2"/>
</dbReference>
<evidence type="ECO:0000256" key="1">
    <source>
        <dbReference type="ARBA" id="ARBA00011445"/>
    </source>
</evidence>
<dbReference type="SUPFAM" id="SSF47473">
    <property type="entry name" value="EF-hand"/>
    <property type="match status" value="2"/>
</dbReference>
<keyword evidence="2" id="KW-0479">Metal-binding</keyword>
<sequence>MDNEDKAAQLARSKQAAALLASPQTHLHSCSPPSPPEESLPRPPEPTANMSSKRAKTKTTKKRPQRATSNVFAMFDQSQIQEFKEAFNMIDQNRDGFIDKEDLHDMLASLGKNPTDEYLDAMMNEAPGPINFTMFLTMFGEKLNGTDPEDVIRNAFACFDEEATGFIQEDYLRELLTTMGDRRQQDLHVEQNSSLSSPDRLALLLTIVYGQMQCPKINMSSKKAKTKTTKKRPQRATSNVFAMFDQSQIQEFKEAFNMIDQNRDGFIDKEDLHDMLASLGKNPTDEYLDAMMNEAPGPINFTMFLTMFGEKLNGTDPEDVIRNAFACFDEEATGFIQEDYLRELLTTMGDRFTDEEVDELYREAPIDKKGNFNYIEFTRILKHGAKDKDD</sequence>
<dbReference type="Gene3D" id="1.10.238.10">
    <property type="entry name" value="EF-hand"/>
    <property type="match status" value="4"/>
</dbReference>
<feature type="compositionally biased region" description="Basic residues" evidence="5">
    <location>
        <begin position="53"/>
        <end position="65"/>
    </location>
</feature>
<reference evidence="7 8" key="1">
    <citation type="submission" date="2016-02" db="EMBL/GenBank/DDBJ databases">
        <title>Band-tailed pigeon sequencing and assembly.</title>
        <authorList>
            <person name="Soares A.E."/>
            <person name="Novak B.J."/>
            <person name="Rice E.S."/>
            <person name="O'Connell B."/>
            <person name="Chang D."/>
            <person name="Weber S."/>
            <person name="Shapiro B."/>
        </authorList>
    </citation>
    <scope>NUCLEOTIDE SEQUENCE [LARGE SCALE GENOMIC DNA]</scope>
    <source>
        <strain evidence="7">BTP2013</strain>
        <tissue evidence="7">Blood</tissue>
    </source>
</reference>
<gene>
    <name evidence="7" type="ORF">AV530_006249</name>
</gene>
<accession>A0A1V4KG10</accession>
<dbReference type="OrthoDB" id="429467at2759"/>
<dbReference type="GO" id="GO:0005509">
    <property type="term" value="F:calcium ion binding"/>
    <property type="evidence" value="ECO:0007669"/>
    <property type="project" value="InterPro"/>
</dbReference>
<keyword evidence="3" id="KW-0677">Repeat</keyword>
<evidence type="ECO:0000313" key="8">
    <source>
        <dbReference type="Proteomes" id="UP000190648"/>
    </source>
</evidence>
<feature type="domain" description="EF-hand" evidence="6">
    <location>
        <begin position="147"/>
        <end position="182"/>
    </location>
</feature>
<feature type="domain" description="EF-hand" evidence="6">
    <location>
        <begin position="316"/>
        <end position="351"/>
    </location>
</feature>
<dbReference type="InterPro" id="IPR050403">
    <property type="entry name" value="Myosin_RLC"/>
</dbReference>
<dbReference type="InterPro" id="IPR011992">
    <property type="entry name" value="EF-hand-dom_pair"/>
</dbReference>
<protein>
    <submittedName>
        <fullName evidence="7">Myosin regulatory light chain 2, smooth muscle minor isoform</fullName>
    </submittedName>
</protein>
<dbReference type="InterPro" id="IPR002048">
    <property type="entry name" value="EF_hand_dom"/>
</dbReference>